<dbReference type="InterPro" id="IPR050679">
    <property type="entry name" value="Bact_HTH_transcr_reg"/>
</dbReference>
<organism evidence="5 6">
    <name type="scientific">Streptomyces buecherae</name>
    <dbReference type="NCBI Taxonomy" id="2763006"/>
    <lineage>
        <taxon>Bacteria</taxon>
        <taxon>Bacillati</taxon>
        <taxon>Actinomycetota</taxon>
        <taxon>Actinomycetes</taxon>
        <taxon>Kitasatosporales</taxon>
        <taxon>Streptomycetaceae</taxon>
        <taxon>Streptomyces</taxon>
    </lineage>
</organism>
<dbReference type="SMART" id="SM00866">
    <property type="entry name" value="UTRA"/>
    <property type="match status" value="1"/>
</dbReference>
<dbReference type="GO" id="GO:0003677">
    <property type="term" value="F:DNA binding"/>
    <property type="evidence" value="ECO:0007669"/>
    <property type="project" value="UniProtKB-KW"/>
</dbReference>
<dbReference type="GO" id="GO:0003700">
    <property type="term" value="F:DNA-binding transcription factor activity"/>
    <property type="evidence" value="ECO:0007669"/>
    <property type="project" value="InterPro"/>
</dbReference>
<dbReference type="EMBL" id="CP054929">
    <property type="protein sequence ID" value="QKW50719.1"/>
    <property type="molecule type" value="Genomic_DNA"/>
</dbReference>
<evidence type="ECO:0000313" key="5">
    <source>
        <dbReference type="EMBL" id="QKW50719.1"/>
    </source>
</evidence>
<protein>
    <submittedName>
        <fullName evidence="5">GntR family transcriptional regulator</fullName>
    </submittedName>
</protein>
<keyword evidence="6" id="KW-1185">Reference proteome</keyword>
<gene>
    <name evidence="5" type="ORF">HUT08_15575</name>
</gene>
<dbReference type="PANTHER" id="PTHR44846">
    <property type="entry name" value="MANNOSYL-D-GLYCERATE TRANSPORT/METABOLISM SYSTEM REPRESSOR MNGR-RELATED"/>
    <property type="match status" value="1"/>
</dbReference>
<dbReference type="Gene3D" id="1.10.10.10">
    <property type="entry name" value="Winged helix-like DNA-binding domain superfamily/Winged helix DNA-binding domain"/>
    <property type="match status" value="1"/>
</dbReference>
<dbReference type="SMART" id="SM00345">
    <property type="entry name" value="HTH_GNTR"/>
    <property type="match status" value="1"/>
</dbReference>
<keyword evidence="1" id="KW-0805">Transcription regulation</keyword>
<feature type="domain" description="HTH gntR-type" evidence="4">
    <location>
        <begin position="5"/>
        <end position="72"/>
    </location>
</feature>
<reference evidence="5 6" key="1">
    <citation type="submission" date="2020-06" db="EMBL/GenBank/DDBJ databases">
        <title>Genome mining for natural products.</title>
        <authorList>
            <person name="Zhang B."/>
            <person name="Shi J."/>
            <person name="Ge H."/>
        </authorList>
    </citation>
    <scope>NUCLEOTIDE SEQUENCE [LARGE SCALE GENOMIC DNA]</scope>
    <source>
        <strain evidence="5 6">NA00687</strain>
    </source>
</reference>
<dbReference type="CDD" id="cd07377">
    <property type="entry name" value="WHTH_GntR"/>
    <property type="match status" value="1"/>
</dbReference>
<dbReference type="AlphaFoldDB" id="A0A7H8N8G0"/>
<dbReference type="InterPro" id="IPR036390">
    <property type="entry name" value="WH_DNA-bd_sf"/>
</dbReference>
<sequence>MADEQRTFSEIADHYRERILSGALEPGSRLPSSEELCGTWGVTTTTIGQALQALAVERHVCMTPRGTFVADEPRWTLTPRDRLTRVQRAGSFLAEGETSIVLAAELTRPPLHVAELLDLDEGAQVVRREWVAGRGRTRTAYAVTWYPATYLAVAPELLNTAPGLNHTITNKVLEATKRTITHARDDMHARTANAREANHLGVPVGSTIMAGAHRWSDEDGVIEYGEWCLPKLFTVGYEYRPNP</sequence>
<evidence type="ECO:0000256" key="1">
    <source>
        <dbReference type="ARBA" id="ARBA00023015"/>
    </source>
</evidence>
<keyword evidence="2" id="KW-0238">DNA-binding</keyword>
<evidence type="ECO:0000259" key="4">
    <source>
        <dbReference type="PROSITE" id="PS50949"/>
    </source>
</evidence>
<dbReference type="InterPro" id="IPR000524">
    <property type="entry name" value="Tscrpt_reg_HTH_GntR"/>
</dbReference>
<evidence type="ECO:0000256" key="3">
    <source>
        <dbReference type="ARBA" id="ARBA00023163"/>
    </source>
</evidence>
<name>A0A7H8N8G0_9ACTN</name>
<dbReference type="InterPro" id="IPR036388">
    <property type="entry name" value="WH-like_DNA-bd_sf"/>
</dbReference>
<evidence type="ECO:0000313" key="6">
    <source>
        <dbReference type="Proteomes" id="UP000509303"/>
    </source>
</evidence>
<dbReference type="Pfam" id="PF00392">
    <property type="entry name" value="GntR"/>
    <property type="match status" value="1"/>
</dbReference>
<dbReference type="RefSeq" id="WP_176162452.1">
    <property type="nucleotide sequence ID" value="NZ_CP054929.1"/>
</dbReference>
<dbReference type="PROSITE" id="PS50949">
    <property type="entry name" value="HTH_GNTR"/>
    <property type="match status" value="1"/>
</dbReference>
<proteinExistence type="predicted"/>
<dbReference type="SUPFAM" id="SSF46785">
    <property type="entry name" value="Winged helix' DNA-binding domain"/>
    <property type="match status" value="1"/>
</dbReference>
<dbReference type="SUPFAM" id="SSF64288">
    <property type="entry name" value="Chorismate lyase-like"/>
    <property type="match status" value="1"/>
</dbReference>
<dbReference type="Gene3D" id="3.40.1410.10">
    <property type="entry name" value="Chorismate lyase-like"/>
    <property type="match status" value="1"/>
</dbReference>
<evidence type="ECO:0000256" key="2">
    <source>
        <dbReference type="ARBA" id="ARBA00023125"/>
    </source>
</evidence>
<dbReference type="PANTHER" id="PTHR44846:SF17">
    <property type="entry name" value="GNTR-FAMILY TRANSCRIPTIONAL REGULATOR"/>
    <property type="match status" value="1"/>
</dbReference>
<accession>A0A7H8N8G0</accession>
<keyword evidence="3" id="KW-0804">Transcription</keyword>
<dbReference type="Proteomes" id="UP000509303">
    <property type="component" value="Chromosome"/>
</dbReference>
<dbReference type="GO" id="GO:0045892">
    <property type="term" value="P:negative regulation of DNA-templated transcription"/>
    <property type="evidence" value="ECO:0007669"/>
    <property type="project" value="TreeGrafter"/>
</dbReference>
<dbReference type="InterPro" id="IPR011663">
    <property type="entry name" value="UTRA"/>
</dbReference>
<dbReference type="Pfam" id="PF07702">
    <property type="entry name" value="UTRA"/>
    <property type="match status" value="1"/>
</dbReference>
<dbReference type="InterPro" id="IPR028978">
    <property type="entry name" value="Chorismate_lyase_/UTRA_dom_sf"/>
</dbReference>